<protein>
    <recommendedName>
        <fullName evidence="1">Reverse transcriptase zinc-binding domain-containing protein</fullName>
    </recommendedName>
</protein>
<evidence type="ECO:0000259" key="1">
    <source>
        <dbReference type="Pfam" id="PF13966"/>
    </source>
</evidence>
<organism evidence="2 3">
    <name type="scientific">Thlaspi arvense</name>
    <name type="common">Field penny-cress</name>
    <dbReference type="NCBI Taxonomy" id="13288"/>
    <lineage>
        <taxon>Eukaryota</taxon>
        <taxon>Viridiplantae</taxon>
        <taxon>Streptophyta</taxon>
        <taxon>Embryophyta</taxon>
        <taxon>Tracheophyta</taxon>
        <taxon>Spermatophyta</taxon>
        <taxon>Magnoliopsida</taxon>
        <taxon>eudicotyledons</taxon>
        <taxon>Gunneridae</taxon>
        <taxon>Pentapetalae</taxon>
        <taxon>rosids</taxon>
        <taxon>malvids</taxon>
        <taxon>Brassicales</taxon>
        <taxon>Brassicaceae</taxon>
        <taxon>Thlaspideae</taxon>
        <taxon>Thlaspi</taxon>
    </lineage>
</organism>
<dbReference type="Proteomes" id="UP000836841">
    <property type="component" value="Chromosome 2"/>
</dbReference>
<gene>
    <name evidence="2" type="ORF">TAV2_LOCUS5459</name>
</gene>
<feature type="non-terminal residue" evidence="2">
    <location>
        <position position="1"/>
    </location>
</feature>
<reference evidence="2 3" key="1">
    <citation type="submission" date="2022-03" db="EMBL/GenBank/DDBJ databases">
        <authorList>
            <person name="Nunn A."/>
            <person name="Chopra R."/>
            <person name="Nunn A."/>
            <person name="Contreras Garrido A."/>
        </authorList>
    </citation>
    <scope>NUCLEOTIDE SEQUENCE [LARGE SCALE GENOMIC DNA]</scope>
</reference>
<evidence type="ECO:0000313" key="3">
    <source>
        <dbReference type="Proteomes" id="UP000836841"/>
    </source>
</evidence>
<accession>A0AAU9RPV4</accession>
<evidence type="ECO:0000313" key="2">
    <source>
        <dbReference type="EMBL" id="CAH2047148.1"/>
    </source>
</evidence>
<name>A0AAU9RPV4_THLAR</name>
<dbReference type="Pfam" id="PF13966">
    <property type="entry name" value="zf-RVT"/>
    <property type="match status" value="1"/>
</dbReference>
<dbReference type="AlphaFoldDB" id="A0AAU9RPV4"/>
<dbReference type="InterPro" id="IPR026960">
    <property type="entry name" value="RVT-Znf"/>
</dbReference>
<sequence length="261" mass="29983">TLTWNEELLSSLFESFDVQTVLKIRPSHTRVRDSLFWIHSNHGWYTIKTGYSVLRNLHREQSSSLAHHNVTMPWFKTLWQLNIPPKIKCFWWRVILNSLHVAFQLCKGNIHVDDTCQFCGQEPETLNHLPFGCNISKEIWNHVTDTDTQFISETPKRYPEALSLPQLCYRALAYCCFVATSWTSSTQESGIAWMLYTKEAKPILQGSAFIGSVQTPIAAEVIALKMAMQEVNKLNYPTVVSAELILVCISYLVKGKKKQML</sequence>
<feature type="domain" description="Reverse transcriptase zinc-binding" evidence="1">
    <location>
        <begin position="64"/>
        <end position="140"/>
    </location>
</feature>
<keyword evidence="3" id="KW-1185">Reference proteome</keyword>
<dbReference type="EMBL" id="OU466858">
    <property type="protein sequence ID" value="CAH2047148.1"/>
    <property type="molecule type" value="Genomic_DNA"/>
</dbReference>
<proteinExistence type="predicted"/>
<feature type="non-terminal residue" evidence="2">
    <location>
        <position position="261"/>
    </location>
</feature>